<keyword evidence="2" id="KW-1185">Reference proteome</keyword>
<reference evidence="2" key="1">
    <citation type="submission" date="2020-01" db="EMBL/GenBank/DDBJ databases">
        <title>Draft genome sequence of the Termite Coptotermes fromosanus.</title>
        <authorList>
            <person name="Itakura S."/>
            <person name="Yosikawa Y."/>
            <person name="Umezawa K."/>
        </authorList>
    </citation>
    <scope>NUCLEOTIDE SEQUENCE [LARGE SCALE GENOMIC DNA]</scope>
</reference>
<protein>
    <submittedName>
        <fullName evidence="1">Uncharacterized protein</fullName>
    </submittedName>
</protein>
<proteinExistence type="predicted"/>
<evidence type="ECO:0000313" key="1">
    <source>
        <dbReference type="EMBL" id="GFG38539.1"/>
    </source>
</evidence>
<evidence type="ECO:0000313" key="2">
    <source>
        <dbReference type="Proteomes" id="UP000502823"/>
    </source>
</evidence>
<gene>
    <name evidence="1" type="ORF">Cfor_00438</name>
</gene>
<comment type="caution">
    <text evidence="1">The sequence shown here is derived from an EMBL/GenBank/DDBJ whole genome shotgun (WGS) entry which is preliminary data.</text>
</comment>
<name>A0A6L2Q1C2_COPFO</name>
<accession>A0A6L2Q1C2</accession>
<sequence length="134" mass="15318">MAPDHVSEDSDTAYDTHYCSMAEAMKLITHPFDGDKKRLREFVENVDVALQLMHPSKHDILLKFVKTKITGDARPKLIIRALTHTWALVKGILEENYAVRRTPGFMHAECLVLDKRNAKMSLLAKVTLTRCRLD</sequence>
<dbReference type="Proteomes" id="UP000502823">
    <property type="component" value="Unassembled WGS sequence"/>
</dbReference>
<dbReference type="AlphaFoldDB" id="A0A6L2Q1C2"/>
<organism evidence="1 2">
    <name type="scientific">Coptotermes formosanus</name>
    <name type="common">Formosan subterranean termite</name>
    <dbReference type="NCBI Taxonomy" id="36987"/>
    <lineage>
        <taxon>Eukaryota</taxon>
        <taxon>Metazoa</taxon>
        <taxon>Ecdysozoa</taxon>
        <taxon>Arthropoda</taxon>
        <taxon>Hexapoda</taxon>
        <taxon>Insecta</taxon>
        <taxon>Pterygota</taxon>
        <taxon>Neoptera</taxon>
        <taxon>Polyneoptera</taxon>
        <taxon>Dictyoptera</taxon>
        <taxon>Blattodea</taxon>
        <taxon>Blattoidea</taxon>
        <taxon>Termitoidae</taxon>
        <taxon>Rhinotermitidae</taxon>
        <taxon>Coptotermes</taxon>
    </lineage>
</organism>
<dbReference type="OrthoDB" id="8193998at2759"/>
<dbReference type="EMBL" id="BLKM01000794">
    <property type="protein sequence ID" value="GFG38539.1"/>
    <property type="molecule type" value="Genomic_DNA"/>
</dbReference>
<dbReference type="InParanoid" id="A0A6L2Q1C2"/>